<protein>
    <submittedName>
        <fullName evidence="2">AAA-ATPase</fullName>
    </submittedName>
</protein>
<sequence>MSMSTLHPETPKHLLALSRALGDFVNTHLLVDPQNVIAFAIDHTLDNWAEYPAAWYTPMTRKICINLGVVYRENQRRIMKNRGSVRKNGMYVPSQSVIDGVVSVIDMLNDSTRVSLGRGGSKKPGEFYTSMGGIRKAYEYRTDEYLDLETFIALQIIGVFIHETGHSLSSNFLSSHFFTKKLDGYGRQIMTMFEELRCEDTQVKRIGGARGRRFLRIALPIVVDPVRFAADMSKAMDAGEHGGEIDAAAIALNSTLMLGRAQTRTLLPYELTKVESMVEDIVTKPKLLAMKQIWKDYVAIPDVNVDGGKEAIDCVDRWKELFPEEERPGGGGEGEGECPVHGEGGSGEGEGEDGEGEGEGEGKGKGAGEGEGEGGEGEGSGKSCTCGEGKISSIAIDPTDEKGGVIEGKASVGKGDGKDKHGGPMSVKSSERYGTPDWTKALSDAVDKAIGKAIQDPNAETDWDPAGPTPSRVSMAKTLKDEKESWRYSSAKKMKVNTREVRIAQKLARELEKLSLIGRDKFKVNSTVPPGRMRGRAAVQRAAERSTGRIPTSEPWKRNKTTVDLNPPLTVGVATDVSGSQGWATHFSSTLSWVLSRAVHEVNGRVATVAFGEVVVPTLRPGEFPTDRIEIPAHQGHESFDQGIGTLDVMLNLIGGRGVRLLFVITDGFFVMRGEQGRATEWVRRLNQAGVAVVWITREPKNQKWNNLLVCPPGAAHVQIDLDRDRANTNDFVEHHVNRVATAIKQAISNARGGRV</sequence>
<evidence type="ECO:0000313" key="2">
    <source>
        <dbReference type="EMBL" id="QDK02649.1"/>
    </source>
</evidence>
<dbReference type="RefSeq" id="YP_010649145.1">
    <property type="nucleotide sequence ID" value="NC_070764.1"/>
</dbReference>
<keyword evidence="3" id="KW-1185">Reference proteome</keyword>
<reference evidence="2 3" key="1">
    <citation type="submission" date="2019-06" db="EMBL/GenBank/DDBJ databases">
        <authorList>
            <person name="Burns M.A."/>
            <person name="Hill G.C."/>
            <person name="Wesley B.E."/>
            <person name="Womack T.V."/>
            <person name="Krukonis G.P."/>
            <person name="Delesalle V.A."/>
            <person name="Garlena R.A."/>
            <person name="Russell D.A."/>
            <person name="Pope W.H."/>
            <person name="Jacobs-Sera D."/>
            <person name="Hatfull G.F."/>
        </authorList>
    </citation>
    <scope>NUCLEOTIDE SEQUENCE [LARGE SCALE GENOMIC DNA]</scope>
</reference>
<dbReference type="GeneID" id="77924663"/>
<name>A0A514U143_9CAUD</name>
<gene>
    <name evidence="2" type="primary">101</name>
    <name evidence="2" type="ORF">SEA_PHENDRIX_101</name>
</gene>
<evidence type="ECO:0000256" key="1">
    <source>
        <dbReference type="SAM" id="MobiDB-lite"/>
    </source>
</evidence>
<accession>A0A514U143</accession>
<proteinExistence type="predicted"/>
<dbReference type="EMBL" id="MN096369">
    <property type="protein sequence ID" value="QDK02649.1"/>
    <property type="molecule type" value="Genomic_DNA"/>
</dbReference>
<dbReference type="Proteomes" id="UP000319596">
    <property type="component" value="Segment"/>
</dbReference>
<dbReference type="KEGG" id="vg:77924663"/>
<feature type="compositionally biased region" description="Acidic residues" evidence="1">
    <location>
        <begin position="349"/>
        <end position="359"/>
    </location>
</feature>
<organism evidence="2 3">
    <name type="scientific">Gordonia phage Phendrix</name>
    <dbReference type="NCBI Taxonomy" id="2593335"/>
    <lineage>
        <taxon>Viruses</taxon>
        <taxon>Duplodnaviria</taxon>
        <taxon>Heunggongvirae</taxon>
        <taxon>Uroviricota</taxon>
        <taxon>Caudoviricetes</taxon>
        <taxon>Godonkavirus</taxon>
        <taxon>Godonkavirus phendrix</taxon>
    </lineage>
</organism>
<evidence type="ECO:0000313" key="3">
    <source>
        <dbReference type="Proteomes" id="UP000319596"/>
    </source>
</evidence>
<feature type="region of interest" description="Disordered" evidence="1">
    <location>
        <begin position="323"/>
        <end position="436"/>
    </location>
</feature>